<dbReference type="GO" id="GO:0008483">
    <property type="term" value="F:transaminase activity"/>
    <property type="evidence" value="ECO:0007669"/>
    <property type="project" value="UniProtKB-KW"/>
</dbReference>
<keyword evidence="5" id="KW-0808">Transferase</keyword>
<keyword evidence="5" id="KW-0032">Aminotransferase</keyword>
<dbReference type="PANTHER" id="PTHR48097:SF5">
    <property type="entry name" value="LOW SPECIFICITY L-THREONINE ALDOLASE"/>
    <property type="match status" value="1"/>
</dbReference>
<dbReference type="SUPFAM" id="SSF53383">
    <property type="entry name" value="PLP-dependent transferases"/>
    <property type="match status" value="1"/>
</dbReference>
<evidence type="ECO:0000256" key="3">
    <source>
        <dbReference type="ARBA" id="ARBA00022898"/>
    </source>
</evidence>
<dbReference type="PANTHER" id="PTHR48097">
    <property type="entry name" value="L-THREONINE ALDOLASE-RELATED"/>
    <property type="match status" value="1"/>
</dbReference>
<dbReference type="InterPro" id="IPR015422">
    <property type="entry name" value="PyrdxlP-dep_Trfase_small"/>
</dbReference>
<accession>A0AAJ1MK15</accession>
<dbReference type="GO" id="GO:0006520">
    <property type="term" value="P:amino acid metabolic process"/>
    <property type="evidence" value="ECO:0007669"/>
    <property type="project" value="InterPro"/>
</dbReference>
<sequence length="340" mass="37991">MYSFRNDYSDGGHPAILKALTETANQQTDGYCEDRFCLEAANLIRGYINAQDAAVHFIAGGTLTNLTAISAFLRPHEAVISAESGHIYVHETGSVEATGHKVFPIQSANGKLRPEQIETVVAEHHFEHMVKPRLVYISQPTEMGTLYSKGELSALRTCCDNNNLLLFADGARLGSALTSNSGDTEFSDYAVLCDAFYIGGTKNGAIFGEALVICNNELKADFRYHMKQKGALAAKGRILGIQFKRLFEDELYLNLAAHANMLADRLQRGILDSGFEMLFKSSTNQIFPIFPESVIVELEKYFQFYRWEKLDDEKSVIRLVCSWNTDKKDVDRFLDTLGKL</sequence>
<proteinExistence type="inferred from homology"/>
<dbReference type="InterPro" id="IPR015424">
    <property type="entry name" value="PyrdxlP-dep_Trfase"/>
</dbReference>
<comment type="cofactor">
    <cofactor evidence="1">
        <name>pyridoxal 5'-phosphate</name>
        <dbReference type="ChEBI" id="CHEBI:597326"/>
    </cofactor>
</comment>
<evidence type="ECO:0000256" key="2">
    <source>
        <dbReference type="ARBA" id="ARBA00006966"/>
    </source>
</evidence>
<dbReference type="Pfam" id="PF01212">
    <property type="entry name" value="Beta_elim_lyase"/>
    <property type="match status" value="1"/>
</dbReference>
<evidence type="ECO:0000313" key="6">
    <source>
        <dbReference type="Proteomes" id="UP001221217"/>
    </source>
</evidence>
<comment type="caution">
    <text evidence="5">The sequence shown here is derived from an EMBL/GenBank/DDBJ whole genome shotgun (WGS) entry which is preliminary data.</text>
</comment>
<gene>
    <name evidence="5" type="ORF">PQJ61_15195</name>
</gene>
<dbReference type="EMBL" id="JAQQAL010000040">
    <property type="protein sequence ID" value="MDC7228108.1"/>
    <property type="molecule type" value="Genomic_DNA"/>
</dbReference>
<evidence type="ECO:0000313" key="5">
    <source>
        <dbReference type="EMBL" id="MDC7228108.1"/>
    </source>
</evidence>
<dbReference type="InterPro" id="IPR015421">
    <property type="entry name" value="PyrdxlP-dep_Trfase_major"/>
</dbReference>
<dbReference type="InterPro" id="IPR001597">
    <property type="entry name" value="ArAA_b-elim_lyase/Thr_aldolase"/>
</dbReference>
<dbReference type="GO" id="GO:0016829">
    <property type="term" value="F:lyase activity"/>
    <property type="evidence" value="ECO:0007669"/>
    <property type="project" value="InterPro"/>
</dbReference>
<comment type="similarity">
    <text evidence="2">Belongs to the threonine aldolase family.</text>
</comment>
<protein>
    <submittedName>
        <fullName evidence="5">Aminotransferase class I/II-fold pyridoxal phosphate-dependent enzyme</fullName>
    </submittedName>
</protein>
<dbReference type="Gene3D" id="3.90.1150.10">
    <property type="entry name" value="Aspartate Aminotransferase, domain 1"/>
    <property type="match status" value="1"/>
</dbReference>
<name>A0AAJ1MK15_9SPIO</name>
<reference evidence="5 6" key="1">
    <citation type="submission" date="2022-12" db="EMBL/GenBank/DDBJ databases">
        <title>Metagenome assembled genome from gulf of manar.</title>
        <authorList>
            <person name="Kohli P."/>
            <person name="Pk S."/>
            <person name="Venkata Ramana C."/>
            <person name="Sasikala C."/>
        </authorList>
    </citation>
    <scope>NUCLEOTIDE SEQUENCE [LARGE SCALE GENOMIC DNA]</scope>
    <source>
        <strain evidence="5">JB008</strain>
    </source>
</reference>
<evidence type="ECO:0000259" key="4">
    <source>
        <dbReference type="Pfam" id="PF01212"/>
    </source>
</evidence>
<dbReference type="AlphaFoldDB" id="A0AAJ1MK15"/>
<feature type="domain" description="Aromatic amino acid beta-eliminating lyase/threonine aldolase" evidence="4">
    <location>
        <begin position="9"/>
        <end position="284"/>
    </location>
</feature>
<evidence type="ECO:0000256" key="1">
    <source>
        <dbReference type="ARBA" id="ARBA00001933"/>
    </source>
</evidence>
<dbReference type="Gene3D" id="3.40.640.10">
    <property type="entry name" value="Type I PLP-dependent aspartate aminotransferase-like (Major domain)"/>
    <property type="match status" value="1"/>
</dbReference>
<keyword evidence="3" id="KW-0663">Pyridoxal phosphate</keyword>
<organism evidence="5 6">
    <name type="scientific">Candidatus Thalassospirochaeta sargassi</name>
    <dbReference type="NCBI Taxonomy" id="3119039"/>
    <lineage>
        <taxon>Bacteria</taxon>
        <taxon>Pseudomonadati</taxon>
        <taxon>Spirochaetota</taxon>
        <taxon>Spirochaetia</taxon>
        <taxon>Spirochaetales</taxon>
        <taxon>Spirochaetaceae</taxon>
        <taxon>Candidatus Thalassospirochaeta</taxon>
    </lineage>
</organism>
<dbReference type="Proteomes" id="UP001221217">
    <property type="component" value="Unassembled WGS sequence"/>
</dbReference>